<dbReference type="InterPro" id="IPR002501">
    <property type="entry name" value="PsdUridine_synth_N"/>
</dbReference>
<evidence type="ECO:0000256" key="2">
    <source>
        <dbReference type="ARBA" id="ARBA00005642"/>
    </source>
</evidence>
<comment type="catalytic activity">
    <reaction evidence="1 5">
        <text>uridine(55) in tRNA = pseudouridine(55) in tRNA</text>
        <dbReference type="Rhea" id="RHEA:42532"/>
        <dbReference type="Rhea" id="RHEA-COMP:10101"/>
        <dbReference type="Rhea" id="RHEA-COMP:10102"/>
        <dbReference type="ChEBI" id="CHEBI:65314"/>
        <dbReference type="ChEBI" id="CHEBI:65315"/>
        <dbReference type="EC" id="5.4.99.25"/>
    </reaction>
</comment>
<comment type="similarity">
    <text evidence="2 5">Belongs to the pseudouridine synthase TruB family. Type 1 subfamily.</text>
</comment>
<accession>A0AAW9PXX8</accession>
<dbReference type="InterPro" id="IPR020103">
    <property type="entry name" value="PsdUridine_synth_cat_dom_sf"/>
</dbReference>
<dbReference type="AlphaFoldDB" id="A0AAW9PXX8"/>
<evidence type="ECO:0000256" key="5">
    <source>
        <dbReference type="HAMAP-Rule" id="MF_01080"/>
    </source>
</evidence>
<dbReference type="PANTHER" id="PTHR13767:SF2">
    <property type="entry name" value="PSEUDOURIDYLATE SYNTHASE TRUB1"/>
    <property type="match status" value="1"/>
</dbReference>
<dbReference type="EMBL" id="JAZBJZ010000050">
    <property type="protein sequence ID" value="MEE3717701.1"/>
    <property type="molecule type" value="Genomic_DNA"/>
</dbReference>
<dbReference type="Pfam" id="PF01509">
    <property type="entry name" value="TruB_N"/>
    <property type="match status" value="1"/>
</dbReference>
<keyword evidence="4 5" id="KW-0413">Isomerase</keyword>
<dbReference type="InterPro" id="IPR014780">
    <property type="entry name" value="tRNA_psdUridine_synth_TruB"/>
</dbReference>
<dbReference type="GO" id="GO:0031119">
    <property type="term" value="P:tRNA pseudouridine synthesis"/>
    <property type="evidence" value="ECO:0007669"/>
    <property type="project" value="UniProtKB-UniRule"/>
</dbReference>
<dbReference type="GO" id="GO:0003723">
    <property type="term" value="F:RNA binding"/>
    <property type="evidence" value="ECO:0007669"/>
    <property type="project" value="InterPro"/>
</dbReference>
<gene>
    <name evidence="5 8" type="primary">truB</name>
    <name evidence="8" type="ORF">V2H45_13250</name>
</gene>
<dbReference type="GO" id="GO:1990481">
    <property type="term" value="P:mRNA pseudouridine synthesis"/>
    <property type="evidence" value="ECO:0007669"/>
    <property type="project" value="TreeGrafter"/>
</dbReference>
<comment type="caution">
    <text evidence="8">The sequence shown here is derived from an EMBL/GenBank/DDBJ whole genome shotgun (WGS) entry which is preliminary data.</text>
</comment>
<keyword evidence="3 5" id="KW-0819">tRNA processing</keyword>
<evidence type="ECO:0000313" key="8">
    <source>
        <dbReference type="EMBL" id="MEE3717701.1"/>
    </source>
</evidence>
<reference evidence="8" key="1">
    <citation type="submission" date="2024-01" db="EMBL/GenBank/DDBJ databases">
        <title>Bank of Algae and Cyanobacteria of the Azores (BACA) strain genomes.</title>
        <authorList>
            <person name="Luz R."/>
            <person name="Cordeiro R."/>
            <person name="Fonseca A."/>
            <person name="Goncalves V."/>
        </authorList>
    </citation>
    <scope>NUCLEOTIDE SEQUENCE</scope>
    <source>
        <strain evidence="8">BACA0141</strain>
    </source>
</reference>
<dbReference type="GO" id="GO:0160148">
    <property type="term" value="F:tRNA pseudouridine(55) synthase activity"/>
    <property type="evidence" value="ECO:0007669"/>
    <property type="project" value="UniProtKB-EC"/>
</dbReference>
<organism evidence="8 9">
    <name type="scientific">Tumidithrix elongata BACA0141</name>
    <dbReference type="NCBI Taxonomy" id="2716417"/>
    <lineage>
        <taxon>Bacteria</taxon>
        <taxon>Bacillati</taxon>
        <taxon>Cyanobacteriota</taxon>
        <taxon>Cyanophyceae</taxon>
        <taxon>Pseudanabaenales</taxon>
        <taxon>Pseudanabaenaceae</taxon>
        <taxon>Tumidithrix</taxon>
        <taxon>Tumidithrix elongata</taxon>
    </lineage>
</organism>
<dbReference type="Gene3D" id="3.30.2350.10">
    <property type="entry name" value="Pseudouridine synthase"/>
    <property type="match status" value="1"/>
</dbReference>
<dbReference type="NCBIfam" id="TIGR00431">
    <property type="entry name" value="TruB"/>
    <property type="match status" value="1"/>
</dbReference>
<dbReference type="Proteomes" id="UP001333818">
    <property type="component" value="Unassembled WGS sequence"/>
</dbReference>
<comment type="function">
    <text evidence="5">Responsible for synthesis of pseudouridine from uracil-55 in the psi GC loop of transfer RNAs.</text>
</comment>
<evidence type="ECO:0000313" key="9">
    <source>
        <dbReference type="Proteomes" id="UP001333818"/>
    </source>
</evidence>
<dbReference type="SUPFAM" id="SSF55120">
    <property type="entry name" value="Pseudouridine synthase"/>
    <property type="match status" value="1"/>
</dbReference>
<dbReference type="RefSeq" id="WP_330484132.1">
    <property type="nucleotide sequence ID" value="NZ_JAZBJZ010000050.1"/>
</dbReference>
<evidence type="ECO:0000256" key="6">
    <source>
        <dbReference type="SAM" id="MobiDB-lite"/>
    </source>
</evidence>
<dbReference type="EC" id="5.4.99.25" evidence="5"/>
<sequence>MHSGFLNLYKPMGITAHDCVSRVRKLFKQKRVGHSGTLDPAATGVLPIALGQATRLLRFLPEGKAYRATVRFGIVTTTDDMEGEAIATQPFPPINLAEVEALLPLFQGKIQQRPPMFSAIHVEGERLYNLARAGKVVDVPMRTVEVKSIEVLAWREGEYPELELDIQCGTGTYIRAIARDLGEKLGCGGTLSGLERTFSNGFDLSSSLSFEQISEALGQDRFTVLAPDLGLQHLKAVYLETEQAKRWCQGQAIAFEPTGSVIPEDLAEDKEDSDKKIDGNSLGSPDRETTTYMRVYNQENQFLGMTELRQGASQTLHPCVVFGE</sequence>
<name>A0AAW9PXX8_9CYAN</name>
<dbReference type="PANTHER" id="PTHR13767">
    <property type="entry name" value="TRNA-PSEUDOURIDINE SYNTHASE"/>
    <property type="match status" value="1"/>
</dbReference>
<evidence type="ECO:0000256" key="3">
    <source>
        <dbReference type="ARBA" id="ARBA00022694"/>
    </source>
</evidence>
<proteinExistence type="inferred from homology"/>
<evidence type="ECO:0000256" key="4">
    <source>
        <dbReference type="ARBA" id="ARBA00023235"/>
    </source>
</evidence>
<evidence type="ECO:0000259" key="7">
    <source>
        <dbReference type="Pfam" id="PF01509"/>
    </source>
</evidence>
<dbReference type="HAMAP" id="MF_01080">
    <property type="entry name" value="TruB_bact"/>
    <property type="match status" value="1"/>
</dbReference>
<feature type="active site" description="Nucleophile" evidence="5">
    <location>
        <position position="39"/>
    </location>
</feature>
<evidence type="ECO:0000256" key="1">
    <source>
        <dbReference type="ARBA" id="ARBA00000385"/>
    </source>
</evidence>
<keyword evidence="9" id="KW-1185">Reference proteome</keyword>
<feature type="region of interest" description="Disordered" evidence="6">
    <location>
        <begin position="267"/>
        <end position="289"/>
    </location>
</feature>
<protein>
    <recommendedName>
        <fullName evidence="5">tRNA pseudouridine synthase B</fullName>
        <ecNumber evidence="5">5.4.99.25</ecNumber>
    </recommendedName>
    <alternativeName>
        <fullName evidence="5">tRNA pseudouridine(55) synthase</fullName>
        <shortName evidence="5">Psi55 synthase</shortName>
    </alternativeName>
    <alternativeName>
        <fullName evidence="5">tRNA pseudouridylate synthase</fullName>
    </alternativeName>
    <alternativeName>
        <fullName evidence="5">tRNA-uridine isomerase</fullName>
    </alternativeName>
</protein>
<dbReference type="CDD" id="cd02573">
    <property type="entry name" value="PseudoU_synth_EcTruB"/>
    <property type="match status" value="1"/>
</dbReference>
<feature type="domain" description="Pseudouridine synthase II N-terminal" evidence="7">
    <location>
        <begin position="24"/>
        <end position="174"/>
    </location>
</feature>